<sequence length="78" mass="8813">MHEKLTRALDRLDAGDWEGAHDIAQDDPGPEAAWLHAHLHRLEGDEGNAAYWYRRAGREPFPGTPEEERAALREALQA</sequence>
<evidence type="ECO:0000313" key="1">
    <source>
        <dbReference type="EMBL" id="KAA9009865.1"/>
    </source>
</evidence>
<keyword evidence="2" id="KW-1185">Reference proteome</keyword>
<organism evidence="1 2">
    <name type="scientific">Histidinibacterium aquaticum</name>
    <dbReference type="NCBI Taxonomy" id="2613962"/>
    <lineage>
        <taxon>Bacteria</taxon>
        <taxon>Pseudomonadati</taxon>
        <taxon>Pseudomonadota</taxon>
        <taxon>Alphaproteobacteria</taxon>
        <taxon>Rhodobacterales</taxon>
        <taxon>Paracoccaceae</taxon>
        <taxon>Histidinibacterium</taxon>
    </lineage>
</organism>
<protein>
    <recommendedName>
        <fullName evidence="3">Tetratricopeptide repeat protein</fullName>
    </recommendedName>
</protein>
<evidence type="ECO:0008006" key="3">
    <source>
        <dbReference type="Google" id="ProtNLM"/>
    </source>
</evidence>
<reference evidence="1 2" key="1">
    <citation type="submission" date="2019-09" db="EMBL/GenBank/DDBJ databases">
        <authorList>
            <person name="Park J.-S."/>
            <person name="Choi H.-J."/>
        </authorList>
    </citation>
    <scope>NUCLEOTIDE SEQUENCE [LARGE SCALE GENOMIC DNA]</scope>
    <source>
        <strain evidence="1 2">176SS1-4</strain>
    </source>
</reference>
<dbReference type="EMBL" id="VYQE01000001">
    <property type="protein sequence ID" value="KAA9009865.1"/>
    <property type="molecule type" value="Genomic_DNA"/>
</dbReference>
<dbReference type="Proteomes" id="UP000326554">
    <property type="component" value="Unassembled WGS sequence"/>
</dbReference>
<name>A0A5J5GP84_9RHOB</name>
<dbReference type="RefSeq" id="WP_150443350.1">
    <property type="nucleotide sequence ID" value="NZ_VYQE01000001.1"/>
</dbReference>
<evidence type="ECO:0000313" key="2">
    <source>
        <dbReference type="Proteomes" id="UP000326554"/>
    </source>
</evidence>
<dbReference type="AlphaFoldDB" id="A0A5J5GP84"/>
<gene>
    <name evidence="1" type="ORF">F3S47_00915</name>
</gene>
<comment type="caution">
    <text evidence="1">The sequence shown here is derived from an EMBL/GenBank/DDBJ whole genome shotgun (WGS) entry which is preliminary data.</text>
</comment>
<accession>A0A5J5GP84</accession>
<proteinExistence type="predicted"/>